<evidence type="ECO:0000313" key="1">
    <source>
        <dbReference type="EMBL" id="REF96126.1"/>
    </source>
</evidence>
<dbReference type="EMBL" id="QUMQ01000001">
    <property type="protein sequence ID" value="REF96126.1"/>
    <property type="molecule type" value="Genomic_DNA"/>
</dbReference>
<name>A0A3D9ZFC2_9ACTN</name>
<evidence type="ECO:0000313" key="2">
    <source>
        <dbReference type="Proteomes" id="UP000256913"/>
    </source>
</evidence>
<organism evidence="1 2">
    <name type="scientific">Asanoa ferruginea</name>
    <dbReference type="NCBI Taxonomy" id="53367"/>
    <lineage>
        <taxon>Bacteria</taxon>
        <taxon>Bacillati</taxon>
        <taxon>Actinomycetota</taxon>
        <taxon>Actinomycetes</taxon>
        <taxon>Micromonosporales</taxon>
        <taxon>Micromonosporaceae</taxon>
        <taxon>Asanoa</taxon>
    </lineage>
</organism>
<gene>
    <name evidence="1" type="ORF">DFJ67_2094</name>
</gene>
<protein>
    <submittedName>
        <fullName evidence="1">Uncharacterized protein</fullName>
    </submittedName>
</protein>
<keyword evidence="2" id="KW-1185">Reference proteome</keyword>
<dbReference type="AlphaFoldDB" id="A0A3D9ZFC2"/>
<proteinExistence type="predicted"/>
<sequence length="222" mass="23658">MVTRAGQPLSPALAGAIGMNAEHTGLLLGRGAEGDAVLLRLFRPQPTRIALIGGLWLARITVFRALALGAQVFVRTSDERRWHGLGEVAVGNPERVRVVTGGRPNIAARVGDPVLHVHDVEGQRVFDLQPGDAWQTTLTISAQLTDTAADALAVADAALVQRMWAQQAVYVAARLGVDPEAASEVENLPDDTVALLSDGQVRLAWVSPTDIEQQMFGVPGRL</sequence>
<dbReference type="Proteomes" id="UP000256913">
    <property type="component" value="Unassembled WGS sequence"/>
</dbReference>
<comment type="caution">
    <text evidence="1">The sequence shown here is derived from an EMBL/GenBank/DDBJ whole genome shotgun (WGS) entry which is preliminary data.</text>
</comment>
<accession>A0A3D9ZFC2</accession>
<reference evidence="1 2" key="1">
    <citation type="submission" date="2018-08" db="EMBL/GenBank/DDBJ databases">
        <title>Sequencing the genomes of 1000 actinobacteria strains.</title>
        <authorList>
            <person name="Klenk H.-P."/>
        </authorList>
    </citation>
    <scope>NUCLEOTIDE SEQUENCE [LARGE SCALE GENOMIC DNA]</scope>
    <source>
        <strain evidence="1 2">DSM 44099</strain>
    </source>
</reference>